<reference evidence="1 2" key="1">
    <citation type="journal article" date="2019" name="Commun. Biol.">
        <title>The bagworm genome reveals a unique fibroin gene that provides high tensile strength.</title>
        <authorList>
            <person name="Kono N."/>
            <person name="Nakamura H."/>
            <person name="Ohtoshi R."/>
            <person name="Tomita M."/>
            <person name="Numata K."/>
            <person name="Arakawa K."/>
        </authorList>
    </citation>
    <scope>NUCLEOTIDE SEQUENCE [LARGE SCALE GENOMIC DNA]</scope>
</reference>
<comment type="caution">
    <text evidence="1">The sequence shown here is derived from an EMBL/GenBank/DDBJ whole genome shotgun (WGS) entry which is preliminary data.</text>
</comment>
<proteinExistence type="predicted"/>
<organism evidence="1 2">
    <name type="scientific">Eumeta variegata</name>
    <name type="common">Bagworm moth</name>
    <name type="synonym">Eumeta japonica</name>
    <dbReference type="NCBI Taxonomy" id="151549"/>
    <lineage>
        <taxon>Eukaryota</taxon>
        <taxon>Metazoa</taxon>
        <taxon>Ecdysozoa</taxon>
        <taxon>Arthropoda</taxon>
        <taxon>Hexapoda</taxon>
        <taxon>Insecta</taxon>
        <taxon>Pterygota</taxon>
        <taxon>Neoptera</taxon>
        <taxon>Endopterygota</taxon>
        <taxon>Lepidoptera</taxon>
        <taxon>Glossata</taxon>
        <taxon>Ditrysia</taxon>
        <taxon>Tineoidea</taxon>
        <taxon>Psychidae</taxon>
        <taxon>Oiketicinae</taxon>
        <taxon>Eumeta</taxon>
    </lineage>
</organism>
<accession>A0A4C1WUI2</accession>
<dbReference type="Proteomes" id="UP000299102">
    <property type="component" value="Unassembled WGS sequence"/>
</dbReference>
<keyword evidence="2" id="KW-1185">Reference proteome</keyword>
<sequence length="120" mass="12869">MPTSTPAQVAGPDSGDVTRFLAMASGLRRAPQNSKNPTKSNLTDIRKRGGIELRARCLSNRRTNLLFSSETPTKATPAGSNLCEGSAVSDRYVLIPVNRLRHLPPPKSTTESLAGRLAAR</sequence>
<evidence type="ECO:0000313" key="1">
    <source>
        <dbReference type="EMBL" id="GBP55196.1"/>
    </source>
</evidence>
<evidence type="ECO:0000313" key="2">
    <source>
        <dbReference type="Proteomes" id="UP000299102"/>
    </source>
</evidence>
<dbReference type="EMBL" id="BGZK01000662">
    <property type="protein sequence ID" value="GBP55196.1"/>
    <property type="molecule type" value="Genomic_DNA"/>
</dbReference>
<dbReference type="AlphaFoldDB" id="A0A4C1WUI2"/>
<protein>
    <submittedName>
        <fullName evidence="1">Uncharacterized protein</fullName>
    </submittedName>
</protein>
<name>A0A4C1WUI2_EUMVA</name>
<gene>
    <name evidence="1" type="ORF">EVAR_90218_1</name>
</gene>